<dbReference type="Proteomes" id="UP001595556">
    <property type="component" value="Unassembled WGS sequence"/>
</dbReference>
<evidence type="ECO:0000256" key="1">
    <source>
        <dbReference type="SAM" id="SignalP"/>
    </source>
</evidence>
<evidence type="ECO:0000259" key="2">
    <source>
        <dbReference type="Pfam" id="PF16036"/>
    </source>
</evidence>
<name>A0ABV7H3E4_9BURK</name>
<dbReference type="RefSeq" id="WP_377304413.1">
    <property type="nucleotide sequence ID" value="NZ_CP180191.1"/>
</dbReference>
<proteinExistence type="predicted"/>
<reference evidence="4" key="1">
    <citation type="journal article" date="2019" name="Int. J. Syst. Evol. Microbiol.">
        <title>The Global Catalogue of Microorganisms (GCM) 10K type strain sequencing project: providing services to taxonomists for standard genome sequencing and annotation.</title>
        <authorList>
            <consortium name="The Broad Institute Genomics Platform"/>
            <consortium name="The Broad Institute Genome Sequencing Center for Infectious Disease"/>
            <person name="Wu L."/>
            <person name="Ma J."/>
        </authorList>
    </citation>
    <scope>NUCLEOTIDE SEQUENCE [LARGE SCALE GENOMIC DNA]</scope>
    <source>
        <strain evidence="4">KCTC 52168</strain>
    </source>
</reference>
<dbReference type="EMBL" id="JBHRTI010000007">
    <property type="protein sequence ID" value="MFC3148439.1"/>
    <property type="molecule type" value="Genomic_DNA"/>
</dbReference>
<feature type="chain" id="PRO_5045534051" evidence="1">
    <location>
        <begin position="20"/>
        <end position="174"/>
    </location>
</feature>
<feature type="domain" description="Chalcone isomerase" evidence="2">
    <location>
        <begin position="37"/>
        <end position="172"/>
    </location>
</feature>
<dbReference type="InterPro" id="IPR016087">
    <property type="entry name" value="Chalcone_isomerase"/>
</dbReference>
<dbReference type="Pfam" id="PF16036">
    <property type="entry name" value="Chalcone_3"/>
    <property type="match status" value="1"/>
</dbReference>
<accession>A0ABV7H3E4</accession>
<gene>
    <name evidence="3" type="ORF">ACFOEN_12480</name>
</gene>
<feature type="signal peptide" evidence="1">
    <location>
        <begin position="1"/>
        <end position="19"/>
    </location>
</feature>
<keyword evidence="4" id="KW-1185">Reference proteome</keyword>
<dbReference type="GO" id="GO:0016853">
    <property type="term" value="F:isomerase activity"/>
    <property type="evidence" value="ECO:0007669"/>
    <property type="project" value="UniProtKB-KW"/>
</dbReference>
<evidence type="ECO:0000313" key="3">
    <source>
        <dbReference type="EMBL" id="MFC3148439.1"/>
    </source>
</evidence>
<comment type="caution">
    <text evidence="3">The sequence shown here is derived from an EMBL/GenBank/DDBJ whole genome shotgun (WGS) entry which is preliminary data.</text>
</comment>
<keyword evidence="1" id="KW-0732">Signal</keyword>
<evidence type="ECO:0000313" key="4">
    <source>
        <dbReference type="Proteomes" id="UP001595556"/>
    </source>
</evidence>
<keyword evidence="3" id="KW-0413">Isomerase</keyword>
<protein>
    <submittedName>
        <fullName evidence="3">Chalcone isomerase family protein</fullName>
    </submittedName>
</protein>
<sequence>MRKLLVTAALLLATTGAWAQAAWVSSSIPEARKAGNGMLRYFGLHIYDAELWTRPTFDAAQFGEQPMALRLTYARRLVGKLIAERSEKEIAGLGIGSAEDRARWLAEMTKLFPDVAKGDSLSMLYTPGQGAKFFRNDKPLGEIADPVFARAFISIWLHPKTSQPGLRAQLIGAK</sequence>
<organism evidence="3 4">
    <name type="scientific">Piscinibacterium candidicorallinum</name>
    <dbReference type="NCBI Taxonomy" id="1793872"/>
    <lineage>
        <taxon>Bacteria</taxon>
        <taxon>Pseudomonadati</taxon>
        <taxon>Pseudomonadota</taxon>
        <taxon>Betaproteobacteria</taxon>
        <taxon>Burkholderiales</taxon>
        <taxon>Piscinibacterium</taxon>
    </lineage>
</organism>